<keyword evidence="3" id="KW-0804">Transcription</keyword>
<dbReference type="PANTHER" id="PTHR30146:SF109">
    <property type="entry name" value="HTH-TYPE TRANSCRIPTIONAL REGULATOR GALS"/>
    <property type="match status" value="1"/>
</dbReference>
<dbReference type="PROSITE" id="PS50932">
    <property type="entry name" value="HTH_LACI_2"/>
    <property type="match status" value="1"/>
</dbReference>
<dbReference type="RefSeq" id="WP_208739504.1">
    <property type="nucleotide sequence ID" value="NZ_CP024915.1"/>
</dbReference>
<reference evidence="5 6" key="1">
    <citation type="submission" date="2017-11" db="EMBL/GenBank/DDBJ databases">
        <title>Draft genome of Arthrobacter agilis strain UMCV2, a plant growth-promoting rhizobacterium and biocontrol capacity of phytopathogenic fungi.</title>
        <authorList>
            <person name="Martinez-Camara R."/>
            <person name="Santoyo G."/>
            <person name="Moreno-Hagelsieb G."/>
            <person name="Valencia-Cantero E."/>
        </authorList>
    </citation>
    <scope>NUCLEOTIDE SEQUENCE [LARGE SCALE GENOMIC DNA]</scope>
    <source>
        <strain evidence="5 6">UMCV2</strain>
    </source>
</reference>
<evidence type="ECO:0000256" key="2">
    <source>
        <dbReference type="ARBA" id="ARBA00023125"/>
    </source>
</evidence>
<dbReference type="InterPro" id="IPR046335">
    <property type="entry name" value="LacI/GalR-like_sensor"/>
</dbReference>
<sequence>MKDEPITAPTSGRSRPVTLATVARHAQVHVSTASRALSDDPAGVGADTVRRVRELAAVLGYRRDVGAAGLRTGSSRLIGVLVPRLTDLVLASIYESIDAAASAAGYGTVVANTLDDPDHRRTRLDAMLSRRIDGVIIGDSHIGDTAAHELRRRGVPYVLVMRKLEGHLSVTTDDHRGGHLAAEHLLALGHRRVGVIAGDQLASTGRERTLGFRRAFESAGYPLPDAYVVESAFSTPSGLEAGRQLMQLPEPPTAIFAVHDLLALGAMGAIRDAGKRVGDDVALVGYNDLDLAATLPVPLTSIRSDLQRMGTLSVDALLRGFKGETASSVLLQPELIVRATTPPLRS</sequence>
<keyword evidence="1" id="KW-0805">Transcription regulation</keyword>
<dbReference type="AlphaFoldDB" id="A0A2L0UGN6"/>
<evidence type="ECO:0000313" key="6">
    <source>
        <dbReference type="Proteomes" id="UP000239187"/>
    </source>
</evidence>
<dbReference type="SUPFAM" id="SSF47413">
    <property type="entry name" value="lambda repressor-like DNA-binding domains"/>
    <property type="match status" value="1"/>
</dbReference>
<name>A0A2L0UGN6_9MICC</name>
<dbReference type="InterPro" id="IPR000843">
    <property type="entry name" value="HTH_LacI"/>
</dbReference>
<dbReference type="GO" id="GO:0003700">
    <property type="term" value="F:DNA-binding transcription factor activity"/>
    <property type="evidence" value="ECO:0007669"/>
    <property type="project" value="TreeGrafter"/>
</dbReference>
<evidence type="ECO:0000256" key="1">
    <source>
        <dbReference type="ARBA" id="ARBA00023015"/>
    </source>
</evidence>
<dbReference type="PANTHER" id="PTHR30146">
    <property type="entry name" value="LACI-RELATED TRANSCRIPTIONAL REPRESSOR"/>
    <property type="match status" value="1"/>
</dbReference>
<feature type="domain" description="HTH lacI-type" evidence="4">
    <location>
        <begin position="17"/>
        <end position="72"/>
    </location>
</feature>
<protein>
    <submittedName>
        <fullName evidence="5">LacI family transcriptional regulator</fullName>
    </submittedName>
</protein>
<organism evidence="5 6">
    <name type="scientific">Arthrobacter agilis</name>
    <dbReference type="NCBI Taxonomy" id="37921"/>
    <lineage>
        <taxon>Bacteria</taxon>
        <taxon>Bacillati</taxon>
        <taxon>Actinomycetota</taxon>
        <taxon>Actinomycetes</taxon>
        <taxon>Micrococcales</taxon>
        <taxon>Micrococcaceae</taxon>
        <taxon>Arthrobacter</taxon>
    </lineage>
</organism>
<dbReference type="GO" id="GO:0000976">
    <property type="term" value="F:transcription cis-regulatory region binding"/>
    <property type="evidence" value="ECO:0007669"/>
    <property type="project" value="TreeGrafter"/>
</dbReference>
<proteinExistence type="predicted"/>
<dbReference type="SMART" id="SM00354">
    <property type="entry name" value="HTH_LACI"/>
    <property type="match status" value="1"/>
</dbReference>
<keyword evidence="2" id="KW-0238">DNA-binding</keyword>
<evidence type="ECO:0000313" key="5">
    <source>
        <dbReference type="EMBL" id="AUZ88378.1"/>
    </source>
</evidence>
<dbReference type="SUPFAM" id="SSF53822">
    <property type="entry name" value="Periplasmic binding protein-like I"/>
    <property type="match status" value="1"/>
</dbReference>
<dbReference type="Gene3D" id="3.40.50.2300">
    <property type="match status" value="2"/>
</dbReference>
<dbReference type="Proteomes" id="UP000239187">
    <property type="component" value="Chromosome"/>
</dbReference>
<evidence type="ECO:0000256" key="3">
    <source>
        <dbReference type="ARBA" id="ARBA00023163"/>
    </source>
</evidence>
<dbReference type="InterPro" id="IPR010982">
    <property type="entry name" value="Lambda_DNA-bd_dom_sf"/>
</dbReference>
<dbReference type="Gene3D" id="1.10.260.40">
    <property type="entry name" value="lambda repressor-like DNA-binding domains"/>
    <property type="match status" value="1"/>
</dbReference>
<dbReference type="Pfam" id="PF13377">
    <property type="entry name" value="Peripla_BP_3"/>
    <property type="match status" value="1"/>
</dbReference>
<gene>
    <name evidence="5" type="ORF">CVO76_12585</name>
</gene>
<dbReference type="InterPro" id="IPR028082">
    <property type="entry name" value="Peripla_BP_I"/>
</dbReference>
<evidence type="ECO:0000259" key="4">
    <source>
        <dbReference type="PROSITE" id="PS50932"/>
    </source>
</evidence>
<dbReference type="CDD" id="cd06285">
    <property type="entry name" value="PBP1_LacI-like"/>
    <property type="match status" value="1"/>
</dbReference>
<accession>A0A2L0UGN6</accession>
<dbReference type="CDD" id="cd01392">
    <property type="entry name" value="HTH_LacI"/>
    <property type="match status" value="1"/>
</dbReference>
<dbReference type="EMBL" id="CP024915">
    <property type="protein sequence ID" value="AUZ88378.1"/>
    <property type="molecule type" value="Genomic_DNA"/>
</dbReference>